<evidence type="ECO:0000313" key="1">
    <source>
        <dbReference type="EMBL" id="KPQ35525.1"/>
    </source>
</evidence>
<accession>A0A0P7ZKX2</accession>
<comment type="caution">
    <text evidence="1">The sequence shown here is derived from an EMBL/GenBank/DDBJ whole genome shotgun (WGS) entry which is preliminary data.</text>
</comment>
<dbReference type="PANTHER" id="PTHR35690:SF1">
    <property type="entry name" value="OS01G0363500 PROTEIN"/>
    <property type="match status" value="1"/>
</dbReference>
<dbReference type="AlphaFoldDB" id="A0A0P7ZKX2"/>
<name>A0A0P7ZKX2_9CYAN</name>
<organism evidence="1 2">
    <name type="scientific">Phormidesmis priestleyi Ana</name>
    <dbReference type="NCBI Taxonomy" id="1666911"/>
    <lineage>
        <taxon>Bacteria</taxon>
        <taxon>Bacillati</taxon>
        <taxon>Cyanobacteriota</taxon>
        <taxon>Cyanophyceae</taxon>
        <taxon>Leptolyngbyales</taxon>
        <taxon>Leptolyngbyaceae</taxon>
        <taxon>Phormidesmis</taxon>
    </lineage>
</organism>
<evidence type="ECO:0000313" key="2">
    <source>
        <dbReference type="Proteomes" id="UP000050465"/>
    </source>
</evidence>
<sequence>MTNAKQASEVIAAAVEALLYRQKIQKAQKILDLPPAEEVVNALIEAERQNKRTKKHFSYSQMLGTWQLQLVSGTQKVQTSPSAKSVKRPGKGRYLPQLVTIKITYGIGDKTADVEPAIGSVKNSVRLAPLHLCLTGPTRFWPATNSLAFDFTSIAVGLGSWTLYNGAVRGGQTRNQAFKSQSLKDQAFFTFFCVEEQYIAARGKGGGLALWTREKG</sequence>
<dbReference type="PANTHER" id="PTHR35690">
    <property type="entry name" value="OS01G0363500 PROTEIN"/>
    <property type="match status" value="1"/>
</dbReference>
<gene>
    <name evidence="1" type="ORF">HLUCCA11_09755</name>
</gene>
<dbReference type="EMBL" id="LJZR01000011">
    <property type="protein sequence ID" value="KPQ35525.1"/>
    <property type="molecule type" value="Genomic_DNA"/>
</dbReference>
<proteinExistence type="predicted"/>
<protein>
    <recommendedName>
        <fullName evidence="3">Plastid lipid-associated protein/fibrillin conserved domain-containing protein</fullName>
    </recommendedName>
</protein>
<dbReference type="STRING" id="1666911.HLUCCA11_09755"/>
<evidence type="ECO:0008006" key="3">
    <source>
        <dbReference type="Google" id="ProtNLM"/>
    </source>
</evidence>
<dbReference type="Proteomes" id="UP000050465">
    <property type="component" value="Unassembled WGS sequence"/>
</dbReference>
<reference evidence="1 2" key="1">
    <citation type="submission" date="2015-09" db="EMBL/GenBank/DDBJ databases">
        <title>Identification and resolution of microdiversity through metagenomic sequencing of parallel consortia.</title>
        <authorList>
            <person name="Nelson W.C."/>
            <person name="Romine M.F."/>
            <person name="Lindemann S.R."/>
        </authorList>
    </citation>
    <scope>NUCLEOTIDE SEQUENCE [LARGE SCALE GENOMIC DNA]</scope>
    <source>
        <strain evidence="1">Ana</strain>
    </source>
</reference>